<dbReference type="EMBL" id="CP002859">
    <property type="protein sequence ID" value="AEI50315.1"/>
    <property type="molecule type" value="Genomic_DNA"/>
</dbReference>
<evidence type="ECO:0000259" key="2">
    <source>
        <dbReference type="Pfam" id="PF13586"/>
    </source>
</evidence>
<evidence type="ECO:0000313" key="5">
    <source>
        <dbReference type="Proteomes" id="UP000000493"/>
    </source>
</evidence>
<protein>
    <submittedName>
        <fullName evidence="3">Transposase</fullName>
    </submittedName>
</protein>
<feature type="domain" description="Transposase DDE" evidence="2">
    <location>
        <begin position="362"/>
        <end position="435"/>
    </location>
</feature>
<dbReference type="InterPro" id="IPR025668">
    <property type="entry name" value="Tnp_DDE_dom"/>
</dbReference>
<dbReference type="KEGG" id="rsi:Runsl_3962"/>
<dbReference type="Pfam" id="PF05598">
    <property type="entry name" value="DUF772"/>
    <property type="match status" value="1"/>
</dbReference>
<gene>
    <name evidence="3" type="ordered locus">Runsl_3940</name>
    <name evidence="4" type="ordered locus">Runsl_3962</name>
</gene>
<sequence>MHIIGIIRGFLYFSCANKLKIQMQYTLFDLDSPIFTKLYLFKNSTKLGLIYQTINWSSLVELLPEKKTMVGAPSWLPPQGYFGLMFLKHYTKLSDEKLLERFNTDWAMQLFCGALLPDGELIRDNSFVSSVRSYLGQHVDLESFQSKMVENWKEELPDRHVVLADATCYEVYIRFPTDAKILWECCEWLWDKQIPQFCKDHKLKEPRSKFKEQKKKHLVYSKLRKRTYRKTQARKRASLQLLSKGINEFQAILNQTKAVGLSGKDASVFKTIKQVYQQQNHYFKHPKSKIKHRIVSLHKPHIRPIVRGKENKPVEFGMKVHKIQVGGINLIEHDSYEAFNECKRLKISILKCKNNFGKCTHVSADKIYATNENRRFCTQHEIQTNFVRKGAGKDDKPTKKIKELLNKQRSTSLEGSFGTEKEHYLLHKIKAQNPKTEKVWLFFGIHTANAVKIAKRREKANKDVWQAA</sequence>
<dbReference type="AlphaFoldDB" id="A0A7U4E7L1"/>
<dbReference type="PANTHER" id="PTHR33803:SF3">
    <property type="entry name" value="BLL1974 PROTEIN"/>
    <property type="match status" value="1"/>
</dbReference>
<evidence type="ECO:0000259" key="1">
    <source>
        <dbReference type="Pfam" id="PF05598"/>
    </source>
</evidence>
<dbReference type="Pfam" id="PF13586">
    <property type="entry name" value="DDE_Tnp_1_2"/>
    <property type="match status" value="1"/>
</dbReference>
<dbReference type="Proteomes" id="UP000000493">
    <property type="component" value="Chromosome"/>
</dbReference>
<evidence type="ECO:0000313" key="4">
    <source>
        <dbReference type="EMBL" id="AEI50315.1"/>
    </source>
</evidence>
<reference evidence="3 5" key="2">
    <citation type="journal article" date="2012" name="Stand. Genomic Sci.">
        <title>Complete genome sequence of the aquatic bacterium Runella slithyformis type strain (LSU 4(T)).</title>
        <authorList>
            <person name="Copeland A."/>
            <person name="Zhang X."/>
            <person name="Misra M."/>
            <person name="Lapidus A."/>
            <person name="Nolan M."/>
            <person name="Lucas S."/>
            <person name="Deshpande S."/>
            <person name="Cheng J.F."/>
            <person name="Tapia R."/>
            <person name="Goodwin L.A."/>
            <person name="Pitluck S."/>
            <person name="Liolios K."/>
            <person name="Pagani I."/>
            <person name="Ivanova N."/>
            <person name="Mikhailova N."/>
            <person name="Pati A."/>
            <person name="Chen A."/>
            <person name="Palaniappan K."/>
            <person name="Land M."/>
            <person name="Hauser L."/>
            <person name="Pan C."/>
            <person name="Jeffries C.D."/>
            <person name="Detter J.C."/>
            <person name="Brambilla E.M."/>
            <person name="Rohde M."/>
            <person name="Djao O.D."/>
            <person name="Goker M."/>
            <person name="Sikorski J."/>
            <person name="Tindall B.J."/>
            <person name="Woyke T."/>
            <person name="Bristow J."/>
            <person name="Eisen J.A."/>
            <person name="Markowitz V."/>
            <person name="Hugenholtz P."/>
            <person name="Kyrpides N.C."/>
            <person name="Klenk H.P."/>
            <person name="Mavromatis K."/>
        </authorList>
    </citation>
    <scope>NUCLEOTIDE SEQUENCE [LARGE SCALE GENOMIC DNA]</scope>
    <source>
        <strain evidence="5">ATCC 29530 / DSM 19594 / LMG 11500 / NCIMB 11436 / LSU 4</strain>
        <strain evidence="3">DSM 19594</strain>
    </source>
</reference>
<dbReference type="EMBL" id="CP002859">
    <property type="protein sequence ID" value="AEI50294.1"/>
    <property type="molecule type" value="Genomic_DNA"/>
</dbReference>
<accession>A0A7U4E7L1</accession>
<keyword evidence="5" id="KW-1185">Reference proteome</keyword>
<reference evidence="5" key="1">
    <citation type="submission" date="2011-06" db="EMBL/GenBank/DDBJ databases">
        <title>The complete genome of chromosome of Runella slithyformis DSM 19594.</title>
        <authorList>
            <consortium name="US DOE Joint Genome Institute (JGI-PGF)"/>
            <person name="Lucas S."/>
            <person name="Han J."/>
            <person name="Lapidus A."/>
            <person name="Bruce D."/>
            <person name="Goodwin L."/>
            <person name="Pitluck S."/>
            <person name="Peters L."/>
            <person name="Kyrpides N."/>
            <person name="Mavromatis K."/>
            <person name="Ivanova N."/>
            <person name="Ovchinnikova G."/>
            <person name="Zhang X."/>
            <person name="Misra M."/>
            <person name="Detter J.C."/>
            <person name="Tapia R."/>
            <person name="Han C."/>
            <person name="Land M."/>
            <person name="Hauser L."/>
            <person name="Markowitz V."/>
            <person name="Cheng J.-F."/>
            <person name="Hugenholtz P."/>
            <person name="Woyke T."/>
            <person name="Wu D."/>
            <person name="Tindall B."/>
            <person name="Faehrich R."/>
            <person name="Brambilla E."/>
            <person name="Klenk H.-P."/>
            <person name="Eisen J.A."/>
        </authorList>
    </citation>
    <scope>NUCLEOTIDE SEQUENCE [LARGE SCALE GENOMIC DNA]</scope>
    <source>
        <strain evidence="5">ATCC 29530 / DSM 19594 / LMG 11500 / NCIMB 11436 / LSU 4</strain>
    </source>
</reference>
<feature type="domain" description="Transposase InsH N-terminal" evidence="1">
    <location>
        <begin position="44"/>
        <end position="119"/>
    </location>
</feature>
<dbReference type="PANTHER" id="PTHR33803">
    <property type="entry name" value="IS1478 TRANSPOSASE"/>
    <property type="match status" value="1"/>
</dbReference>
<dbReference type="InterPro" id="IPR008490">
    <property type="entry name" value="Transposase_InsH_N"/>
</dbReference>
<proteinExistence type="predicted"/>
<evidence type="ECO:0000313" key="3">
    <source>
        <dbReference type="EMBL" id="AEI50294.1"/>
    </source>
</evidence>
<name>A0A7U4E7L1_RUNSL</name>
<organism evidence="3 5">
    <name type="scientific">Runella slithyformis (strain ATCC 29530 / DSM 19594 / LMG 11500 / NCIMB 11436 / LSU 4)</name>
    <dbReference type="NCBI Taxonomy" id="761193"/>
    <lineage>
        <taxon>Bacteria</taxon>
        <taxon>Pseudomonadati</taxon>
        <taxon>Bacteroidota</taxon>
        <taxon>Cytophagia</taxon>
        <taxon>Cytophagales</taxon>
        <taxon>Spirosomataceae</taxon>
        <taxon>Runella</taxon>
    </lineage>
</organism>
<dbReference type="KEGG" id="rsi:Runsl_3940"/>